<dbReference type="GO" id="GO:0008168">
    <property type="term" value="F:methyltransferase activity"/>
    <property type="evidence" value="ECO:0007669"/>
    <property type="project" value="UniProtKB-KW"/>
</dbReference>
<dbReference type="Proteomes" id="UP000254425">
    <property type="component" value="Chromosome"/>
</dbReference>
<dbReference type="EMBL" id="CP031320">
    <property type="protein sequence ID" value="AXK31754.1"/>
    <property type="molecule type" value="Genomic_DNA"/>
</dbReference>
<reference evidence="1 2" key="1">
    <citation type="submission" date="2018-07" db="EMBL/GenBank/DDBJ databases">
        <title>Draft genome of the type strain Streptomyces armeniacus ATCC 15676.</title>
        <authorList>
            <person name="Labana P."/>
            <person name="Gosse J.T."/>
            <person name="Boddy C.N."/>
        </authorList>
    </citation>
    <scope>NUCLEOTIDE SEQUENCE [LARGE SCALE GENOMIC DNA]</scope>
    <source>
        <strain evidence="1 2">ATCC 15676</strain>
    </source>
</reference>
<dbReference type="RefSeq" id="WP_208875512.1">
    <property type="nucleotide sequence ID" value="NZ_CP031320.1"/>
</dbReference>
<keyword evidence="1" id="KW-0489">Methyltransferase</keyword>
<name>A0A345XJD8_9ACTN</name>
<dbReference type="Pfam" id="PF04672">
    <property type="entry name" value="Methyltransf_19"/>
    <property type="match status" value="1"/>
</dbReference>
<dbReference type="AlphaFoldDB" id="A0A345XJD8"/>
<gene>
    <name evidence="1" type="ORF">DVA86_02905</name>
</gene>
<dbReference type="InterPro" id="IPR029063">
    <property type="entry name" value="SAM-dependent_MTases_sf"/>
</dbReference>
<accession>A0A345XJD8</accession>
<keyword evidence="1" id="KW-0808">Transferase</keyword>
<evidence type="ECO:0000313" key="2">
    <source>
        <dbReference type="Proteomes" id="UP000254425"/>
    </source>
</evidence>
<protein>
    <submittedName>
        <fullName evidence="1">SAM-dependent methyltransferase</fullName>
    </submittedName>
</protein>
<dbReference type="GO" id="GO:0032259">
    <property type="term" value="P:methylation"/>
    <property type="evidence" value="ECO:0007669"/>
    <property type="project" value="UniProtKB-KW"/>
</dbReference>
<proteinExistence type="predicted"/>
<dbReference type="Gene3D" id="3.40.50.150">
    <property type="entry name" value="Vaccinia Virus protein VP39"/>
    <property type="match status" value="1"/>
</dbReference>
<dbReference type="SUPFAM" id="SSF53335">
    <property type="entry name" value="S-adenosyl-L-methionine-dependent methyltransferases"/>
    <property type="match status" value="1"/>
</dbReference>
<sequence>MPKIDSSVPHSARIFTYWLGGKDHFPVDEEAGERVREIFPAIVDLARVGRYFLGRVVRYLVQDAGVTQFLDVGTGLPTVDNTHEVAQRLDPRCRVVYVDNDPLVLAHAEALLTSTPEGRTHYLEADVRDPERILSEARGILDFDQPVAVFLMGILAHVDDLTEAQSIVRRLMDGLPAGSYLSVRDGADTDPAYLAAIEGYNASGAVPYRLRSPEEIARFFEGLELVEPGVVPCPQWRPEAEDPFASPDDVALYGGLARKR</sequence>
<dbReference type="KEGG" id="sarm:DVA86_02905"/>
<keyword evidence="2" id="KW-1185">Reference proteome</keyword>
<organism evidence="1 2">
    <name type="scientific">Streptomyces armeniacus</name>
    <dbReference type="NCBI Taxonomy" id="83291"/>
    <lineage>
        <taxon>Bacteria</taxon>
        <taxon>Bacillati</taxon>
        <taxon>Actinomycetota</taxon>
        <taxon>Actinomycetes</taxon>
        <taxon>Kitasatosporales</taxon>
        <taxon>Streptomycetaceae</taxon>
        <taxon>Streptomyces</taxon>
    </lineage>
</organism>
<dbReference type="PIRSF" id="PIRSF017393">
    <property type="entry name" value="MTase_SAV2177"/>
    <property type="match status" value="1"/>
</dbReference>
<dbReference type="InterPro" id="IPR006764">
    <property type="entry name" value="SAM_dep_MeTrfase_SAV2177_type"/>
</dbReference>
<evidence type="ECO:0000313" key="1">
    <source>
        <dbReference type="EMBL" id="AXK31754.1"/>
    </source>
</evidence>